<dbReference type="Proteomes" id="UP000727407">
    <property type="component" value="Unassembled WGS sequence"/>
</dbReference>
<reference evidence="1" key="1">
    <citation type="submission" date="2020-07" db="EMBL/GenBank/DDBJ databases">
        <title>Clarias magur genome sequencing, assembly and annotation.</title>
        <authorList>
            <person name="Kushwaha B."/>
            <person name="Kumar R."/>
            <person name="Das P."/>
            <person name="Joshi C.G."/>
            <person name="Kumar D."/>
            <person name="Nagpure N.S."/>
            <person name="Pandey M."/>
            <person name="Agarwal S."/>
            <person name="Srivastava S."/>
            <person name="Singh M."/>
            <person name="Sahoo L."/>
            <person name="Jayasankar P."/>
            <person name="Meher P.K."/>
            <person name="Koringa P.G."/>
            <person name="Iquebal M.A."/>
            <person name="Das S.P."/>
            <person name="Bit A."/>
            <person name="Patnaik S."/>
            <person name="Patel N."/>
            <person name="Shah T.M."/>
            <person name="Hinsu A."/>
            <person name="Jena J.K."/>
        </authorList>
    </citation>
    <scope>NUCLEOTIDE SEQUENCE</scope>
    <source>
        <strain evidence="1">CIFAMagur01</strain>
        <tissue evidence="1">Testis</tissue>
    </source>
</reference>
<keyword evidence="1" id="KW-0675">Receptor</keyword>
<dbReference type="OrthoDB" id="7357196at2759"/>
<gene>
    <name evidence="1" type="ORF">DAT39_005654</name>
</gene>
<sequence length="51" mass="5731">NFTGASKFIGISNVLRTWLGARNYCRQYHTDLAIALNSTDDNYLKLLSASH</sequence>
<dbReference type="EMBL" id="QNUK01000054">
    <property type="protein sequence ID" value="KAF5904653.1"/>
    <property type="molecule type" value="Genomic_DNA"/>
</dbReference>
<evidence type="ECO:0000313" key="1">
    <source>
        <dbReference type="EMBL" id="KAF5904653.1"/>
    </source>
</evidence>
<feature type="non-terminal residue" evidence="1">
    <location>
        <position position="1"/>
    </location>
</feature>
<accession>A0A8J4XDN4</accession>
<feature type="non-terminal residue" evidence="1">
    <location>
        <position position="51"/>
    </location>
</feature>
<proteinExistence type="predicted"/>
<dbReference type="SUPFAM" id="SSF56436">
    <property type="entry name" value="C-type lectin-like"/>
    <property type="match status" value="1"/>
</dbReference>
<comment type="caution">
    <text evidence="1">The sequence shown here is derived from an EMBL/GenBank/DDBJ whole genome shotgun (WGS) entry which is preliminary data.</text>
</comment>
<evidence type="ECO:0000313" key="2">
    <source>
        <dbReference type="Proteomes" id="UP000727407"/>
    </source>
</evidence>
<dbReference type="InterPro" id="IPR016187">
    <property type="entry name" value="CTDL_fold"/>
</dbReference>
<name>A0A8J4XDN4_CLAMG</name>
<protein>
    <submittedName>
        <fullName evidence="1">Macrophage mannose receptor 1-like</fullName>
    </submittedName>
</protein>
<dbReference type="AlphaFoldDB" id="A0A8J4XDN4"/>
<organism evidence="1 2">
    <name type="scientific">Clarias magur</name>
    <name type="common">Asian catfish</name>
    <name type="synonym">Macropteronotus magur</name>
    <dbReference type="NCBI Taxonomy" id="1594786"/>
    <lineage>
        <taxon>Eukaryota</taxon>
        <taxon>Metazoa</taxon>
        <taxon>Chordata</taxon>
        <taxon>Craniata</taxon>
        <taxon>Vertebrata</taxon>
        <taxon>Euteleostomi</taxon>
        <taxon>Actinopterygii</taxon>
        <taxon>Neopterygii</taxon>
        <taxon>Teleostei</taxon>
        <taxon>Ostariophysi</taxon>
        <taxon>Siluriformes</taxon>
        <taxon>Clariidae</taxon>
        <taxon>Clarias</taxon>
    </lineage>
</organism>
<keyword evidence="2" id="KW-1185">Reference proteome</keyword>